<dbReference type="AlphaFoldDB" id="B7JV63"/>
<dbReference type="STRING" id="41431.PCC8801_2919"/>
<keyword evidence="1" id="KW-0812">Transmembrane</keyword>
<gene>
    <name evidence="2" type="ordered locus">PCC8801_2919</name>
</gene>
<dbReference type="RefSeq" id="WP_012596181.1">
    <property type="nucleotide sequence ID" value="NC_011726.1"/>
</dbReference>
<evidence type="ECO:0000313" key="2">
    <source>
        <dbReference type="EMBL" id="ACK66915.1"/>
    </source>
</evidence>
<dbReference type="Gene3D" id="2.40.50.140">
    <property type="entry name" value="Nucleic acid-binding proteins"/>
    <property type="match status" value="1"/>
</dbReference>
<evidence type="ECO:0000313" key="3">
    <source>
        <dbReference type="Proteomes" id="UP000008204"/>
    </source>
</evidence>
<reference evidence="3" key="1">
    <citation type="journal article" date="2011" name="MBio">
        <title>Novel metabolic attributes of the genus Cyanothece, comprising a group of unicellular nitrogen-fixing Cyanobacteria.</title>
        <authorList>
            <person name="Bandyopadhyay A."/>
            <person name="Elvitigala T."/>
            <person name="Welsh E."/>
            <person name="Stockel J."/>
            <person name="Liberton M."/>
            <person name="Min H."/>
            <person name="Sherman L.A."/>
            <person name="Pakrasi H.B."/>
        </authorList>
    </citation>
    <scope>NUCLEOTIDE SEQUENCE [LARGE SCALE GENOMIC DNA]</scope>
    <source>
        <strain evidence="3">PCC 8801</strain>
    </source>
</reference>
<dbReference type="OrthoDB" id="517853at2"/>
<feature type="transmembrane region" description="Helical" evidence="1">
    <location>
        <begin position="6"/>
        <end position="28"/>
    </location>
</feature>
<sequence length="115" mass="12797">MTQEALIKLALITLLVGIGIGVLFVILIKLQRRNTVINSLVNPQNIVGLMGTVDLPFNQNSKGKVRVIHQGSTLIFTALSHFSHEFKVGEKVLIIEIQGTKVWVIPETELKHFND</sequence>
<keyword evidence="1" id="KW-0472">Membrane</keyword>
<evidence type="ECO:0008006" key="4">
    <source>
        <dbReference type="Google" id="ProtNLM"/>
    </source>
</evidence>
<keyword evidence="3" id="KW-1185">Reference proteome</keyword>
<evidence type="ECO:0000256" key="1">
    <source>
        <dbReference type="SAM" id="Phobius"/>
    </source>
</evidence>
<accession>B7JV63</accession>
<proteinExistence type="predicted"/>
<dbReference type="Proteomes" id="UP000008204">
    <property type="component" value="Chromosome"/>
</dbReference>
<protein>
    <recommendedName>
        <fullName evidence="4">NfeD-like C-terminal domain-containing protein</fullName>
    </recommendedName>
</protein>
<dbReference type="eggNOG" id="ENOG5031HI9">
    <property type="taxonomic scope" value="Bacteria"/>
</dbReference>
<keyword evidence="1" id="KW-1133">Transmembrane helix</keyword>
<dbReference type="HOGENOM" id="CLU_2082666_0_0_3"/>
<dbReference type="EMBL" id="CP001287">
    <property type="protein sequence ID" value="ACK66915.1"/>
    <property type="molecule type" value="Genomic_DNA"/>
</dbReference>
<dbReference type="InterPro" id="IPR012340">
    <property type="entry name" value="NA-bd_OB-fold"/>
</dbReference>
<organism evidence="2 3">
    <name type="scientific">Rippkaea orientalis (strain PCC 8801 / RF-1)</name>
    <name type="common">Cyanothece sp. (strain PCC 8801)</name>
    <dbReference type="NCBI Taxonomy" id="41431"/>
    <lineage>
        <taxon>Bacteria</taxon>
        <taxon>Bacillati</taxon>
        <taxon>Cyanobacteriota</taxon>
        <taxon>Cyanophyceae</taxon>
        <taxon>Oscillatoriophycideae</taxon>
        <taxon>Chroococcales</taxon>
        <taxon>Aphanothecaceae</taxon>
        <taxon>Rippkaea</taxon>
        <taxon>Rippkaea orientalis</taxon>
    </lineage>
</organism>
<name>B7JV63_RIPO1</name>
<dbReference type="KEGG" id="cyp:PCC8801_2919"/>